<dbReference type="Proteomes" id="UP000800096">
    <property type="component" value="Unassembled WGS sequence"/>
</dbReference>
<sequence length="704" mass="79428">MVTHMGLMRVFWPSDAPTSPLPGVLVGFQNSESDIFVVGILQGVEFRHVESALAAATLVRHSAHNVQQLLQRCGHSSLRALGVVNPATATEPRNAIRPTFYIDRATRQPRICRDDTTCAVIQVVIYDRPLPSRMQYLSLRPITLALDDKVRHPSWDTAVEEEKRERKRKEKLVEKLRLHKVISRPPSQKELALPMLVEQVNCSWELNALLQKNVGKMDRRMKRAASVGERMVDSANNLGDYLLMALSHVIWVWMWPVLAHVFISALMANRVAAEIVLRALHWRPAASPDASALKDMSATAQQIDIRLQQFCYWPIQYLTLRKSRAGWASITNSHPDYIRFYNSLWLVANDIIMGIAVGSYILDNSELAAAKVDIIFSAWSVDGLRRTIIWLMGWPGGLKLNTELADFLGDLFIWVIDYWAGCISLLRPHLPTLIQVVGFSAFAGATMPISMFLDLVSLLTLHIYSFYIASARIFHWQLTIIISLFHLFRGKKRNVLRNRIDSCDYDLDQLLLGTILFTLQFFLLPTVFVFYLTFACARVAVIGLKAALEIGLACLNHFPLFAVMLRLKDPGRLPGGICFELQRPRYMLDCAPPPPPTTAYIMLKSVPLSLRAMFQPYFELTGRLRKHYLSPSVFLSLASGEFVPPIHRRTLYSLQYSMLPAERATVGELWARLQESVESTSENRASSSGAAGNVANGNTRKTGR</sequence>
<keyword evidence="3" id="KW-0808">Transferase</keyword>
<gene>
    <name evidence="3" type="ORF">BDU57DRAFT_509018</name>
</gene>
<feature type="transmembrane region" description="Helical" evidence="2">
    <location>
        <begin position="465"/>
        <end position="488"/>
    </location>
</feature>
<dbReference type="PANTHER" id="PTHR21329:SF3">
    <property type="entry name" value="PHOSPHATIDYLINOSITOL N-ACETYLGLUCOSAMINYLTRANSFERASE SUBUNIT Q"/>
    <property type="match status" value="1"/>
</dbReference>
<dbReference type="OrthoDB" id="70250at2759"/>
<proteinExistence type="predicted"/>
<name>A0A6A5R0K0_AMPQU</name>
<dbReference type="GO" id="GO:0016740">
    <property type="term" value="F:transferase activity"/>
    <property type="evidence" value="ECO:0007669"/>
    <property type="project" value="UniProtKB-KW"/>
</dbReference>
<dbReference type="Pfam" id="PF05024">
    <property type="entry name" value="Gpi1"/>
    <property type="match status" value="1"/>
</dbReference>
<keyword evidence="2" id="KW-1133">Transmembrane helix</keyword>
<protein>
    <submittedName>
        <fullName evidence="3">N-acetylglucosaminyl transferase component-domain-containing protein</fullName>
    </submittedName>
</protein>
<feature type="compositionally biased region" description="Low complexity" evidence="1">
    <location>
        <begin position="685"/>
        <end position="698"/>
    </location>
</feature>
<feature type="transmembrane region" description="Helical" evidence="2">
    <location>
        <begin position="344"/>
        <end position="362"/>
    </location>
</feature>
<dbReference type="GO" id="GO:0005783">
    <property type="term" value="C:endoplasmic reticulum"/>
    <property type="evidence" value="ECO:0007669"/>
    <property type="project" value="TreeGrafter"/>
</dbReference>
<evidence type="ECO:0000256" key="1">
    <source>
        <dbReference type="SAM" id="MobiDB-lite"/>
    </source>
</evidence>
<feature type="transmembrane region" description="Helical" evidence="2">
    <location>
        <begin position="241"/>
        <end position="268"/>
    </location>
</feature>
<dbReference type="PANTHER" id="PTHR21329">
    <property type="entry name" value="PHOSPHATIDYLINOSITOL N-ACETYLGLUCOSAMINYLTRANSFERASE SUBUNIT Q-RELATED"/>
    <property type="match status" value="1"/>
</dbReference>
<feature type="transmembrane region" description="Helical" evidence="2">
    <location>
        <begin position="433"/>
        <end position="453"/>
    </location>
</feature>
<feature type="transmembrane region" description="Helical" evidence="2">
    <location>
        <begin position="509"/>
        <end position="534"/>
    </location>
</feature>
<dbReference type="GO" id="GO:0006506">
    <property type="term" value="P:GPI anchor biosynthetic process"/>
    <property type="evidence" value="ECO:0007669"/>
    <property type="project" value="InterPro"/>
</dbReference>
<evidence type="ECO:0000256" key="2">
    <source>
        <dbReference type="SAM" id="Phobius"/>
    </source>
</evidence>
<keyword evidence="2" id="KW-0472">Membrane</keyword>
<dbReference type="GO" id="GO:0016020">
    <property type="term" value="C:membrane"/>
    <property type="evidence" value="ECO:0007669"/>
    <property type="project" value="InterPro"/>
</dbReference>
<dbReference type="InterPro" id="IPR007720">
    <property type="entry name" value="PigQ/GPI1"/>
</dbReference>
<feature type="region of interest" description="Disordered" evidence="1">
    <location>
        <begin position="680"/>
        <end position="704"/>
    </location>
</feature>
<evidence type="ECO:0000313" key="4">
    <source>
        <dbReference type="Proteomes" id="UP000800096"/>
    </source>
</evidence>
<dbReference type="EMBL" id="ML979132">
    <property type="protein sequence ID" value="KAF1920628.1"/>
    <property type="molecule type" value="Genomic_DNA"/>
</dbReference>
<keyword evidence="4" id="KW-1185">Reference proteome</keyword>
<feature type="transmembrane region" description="Helical" evidence="2">
    <location>
        <begin position="407"/>
        <end position="426"/>
    </location>
</feature>
<reference evidence="3" key="1">
    <citation type="journal article" date="2020" name="Stud. Mycol.">
        <title>101 Dothideomycetes genomes: a test case for predicting lifestyles and emergence of pathogens.</title>
        <authorList>
            <person name="Haridas S."/>
            <person name="Albert R."/>
            <person name="Binder M."/>
            <person name="Bloem J."/>
            <person name="Labutti K."/>
            <person name="Salamov A."/>
            <person name="Andreopoulos B."/>
            <person name="Baker S."/>
            <person name="Barry K."/>
            <person name="Bills G."/>
            <person name="Bluhm B."/>
            <person name="Cannon C."/>
            <person name="Castanera R."/>
            <person name="Culley D."/>
            <person name="Daum C."/>
            <person name="Ezra D."/>
            <person name="Gonzalez J."/>
            <person name="Henrissat B."/>
            <person name="Kuo A."/>
            <person name="Liang C."/>
            <person name="Lipzen A."/>
            <person name="Lutzoni F."/>
            <person name="Magnuson J."/>
            <person name="Mondo S."/>
            <person name="Nolan M."/>
            <person name="Ohm R."/>
            <person name="Pangilinan J."/>
            <person name="Park H.-J."/>
            <person name="Ramirez L."/>
            <person name="Alfaro M."/>
            <person name="Sun H."/>
            <person name="Tritt A."/>
            <person name="Yoshinaga Y."/>
            <person name="Zwiers L.-H."/>
            <person name="Turgeon B."/>
            <person name="Goodwin S."/>
            <person name="Spatafora J."/>
            <person name="Crous P."/>
            <person name="Grigoriev I."/>
        </authorList>
    </citation>
    <scope>NUCLEOTIDE SEQUENCE</scope>
    <source>
        <strain evidence="3">HMLAC05119</strain>
    </source>
</reference>
<organism evidence="3 4">
    <name type="scientific">Ampelomyces quisqualis</name>
    <name type="common">Powdery mildew agent</name>
    <dbReference type="NCBI Taxonomy" id="50730"/>
    <lineage>
        <taxon>Eukaryota</taxon>
        <taxon>Fungi</taxon>
        <taxon>Dikarya</taxon>
        <taxon>Ascomycota</taxon>
        <taxon>Pezizomycotina</taxon>
        <taxon>Dothideomycetes</taxon>
        <taxon>Pleosporomycetidae</taxon>
        <taxon>Pleosporales</taxon>
        <taxon>Pleosporineae</taxon>
        <taxon>Phaeosphaeriaceae</taxon>
        <taxon>Ampelomyces</taxon>
    </lineage>
</organism>
<accession>A0A6A5R0K0</accession>
<dbReference type="AlphaFoldDB" id="A0A6A5R0K0"/>
<evidence type="ECO:0000313" key="3">
    <source>
        <dbReference type="EMBL" id="KAF1920628.1"/>
    </source>
</evidence>
<keyword evidence="2" id="KW-0812">Transmembrane</keyword>